<feature type="chain" id="PRO_5045932478" description="Alpha/beta hydrolase" evidence="1">
    <location>
        <begin position="31"/>
        <end position="292"/>
    </location>
</feature>
<dbReference type="InterPro" id="IPR029058">
    <property type="entry name" value="AB_hydrolase_fold"/>
</dbReference>
<dbReference type="SUPFAM" id="SSF53474">
    <property type="entry name" value="alpha/beta-Hydrolases"/>
    <property type="match status" value="1"/>
</dbReference>
<evidence type="ECO:0000313" key="2">
    <source>
        <dbReference type="EMBL" id="NMH60989.1"/>
    </source>
</evidence>
<dbReference type="Gene3D" id="3.40.50.1820">
    <property type="entry name" value="alpha/beta hydrolase"/>
    <property type="match status" value="1"/>
</dbReference>
<reference evidence="2 3" key="1">
    <citation type="submission" date="2020-03" db="EMBL/GenBank/DDBJ databases">
        <title>Alteromonas ponticola sp. nov., isolated from seawater.</title>
        <authorList>
            <person name="Yoon J.-H."/>
            <person name="Kim Y.-O."/>
        </authorList>
    </citation>
    <scope>NUCLEOTIDE SEQUENCE [LARGE SCALE GENOMIC DNA]</scope>
    <source>
        <strain evidence="2 3">MYP5</strain>
    </source>
</reference>
<keyword evidence="1" id="KW-0732">Signal</keyword>
<evidence type="ECO:0000313" key="3">
    <source>
        <dbReference type="Proteomes" id="UP000709336"/>
    </source>
</evidence>
<proteinExistence type="predicted"/>
<dbReference type="RefSeq" id="WP_169211553.1">
    <property type="nucleotide sequence ID" value="NZ_JAATNW010000007.1"/>
</dbReference>
<accession>A0ABX1R3I1</accession>
<name>A0ABX1R3I1_9ALTE</name>
<evidence type="ECO:0000256" key="1">
    <source>
        <dbReference type="SAM" id="SignalP"/>
    </source>
</evidence>
<evidence type="ECO:0008006" key="4">
    <source>
        <dbReference type="Google" id="ProtNLM"/>
    </source>
</evidence>
<keyword evidence="3" id="KW-1185">Reference proteome</keyword>
<dbReference type="Proteomes" id="UP000709336">
    <property type="component" value="Unassembled WGS sequence"/>
</dbReference>
<sequence length="292" mass="32434">MLNLTQRGKGGRLKFVLLFLTWLSAGTAHANFGVAFVHGTGAQDDALNSYWTSAFVSSVMSGNGSRYIVINCDFEQYMWDSAATGCLATQLTQFIQSQNITQMYVITHSHGGNMVRWMMSNPTSDYRFPGILDRISNVTAIAASSAGTPLANAVINGNVFESVLGWILGYKSDAVKQQQTSWMSYYNNTYLLGTAGRPSLPKPFKNVVGTDVDSAIWDADSYCAGYQNQVALEFTQNWLNSCSDGFLECSSQEAAGNLWFRDKQRTKGREPLSHQQSRRKCFNLDRILRDDI</sequence>
<feature type="signal peptide" evidence="1">
    <location>
        <begin position="1"/>
        <end position="30"/>
    </location>
</feature>
<gene>
    <name evidence="2" type="ORF">HCJ96_13215</name>
</gene>
<protein>
    <recommendedName>
        <fullName evidence="4">Alpha/beta hydrolase</fullName>
    </recommendedName>
</protein>
<comment type="caution">
    <text evidence="2">The sequence shown here is derived from an EMBL/GenBank/DDBJ whole genome shotgun (WGS) entry which is preliminary data.</text>
</comment>
<organism evidence="2 3">
    <name type="scientific">Alteromonas ponticola</name>
    <dbReference type="NCBI Taxonomy" id="2720613"/>
    <lineage>
        <taxon>Bacteria</taxon>
        <taxon>Pseudomonadati</taxon>
        <taxon>Pseudomonadota</taxon>
        <taxon>Gammaproteobacteria</taxon>
        <taxon>Alteromonadales</taxon>
        <taxon>Alteromonadaceae</taxon>
        <taxon>Alteromonas/Salinimonas group</taxon>
        <taxon>Alteromonas</taxon>
    </lineage>
</organism>
<dbReference type="EMBL" id="JAATNW010000007">
    <property type="protein sequence ID" value="NMH60989.1"/>
    <property type="molecule type" value="Genomic_DNA"/>
</dbReference>